<accession>A0A0D8ZMD7</accession>
<dbReference type="STRING" id="1618023.UH38_22995"/>
<dbReference type="PANTHER" id="PTHR46558">
    <property type="entry name" value="TRACRIPTIONAL REGULATORY PROTEIN-RELATED-RELATED"/>
    <property type="match status" value="1"/>
</dbReference>
<protein>
    <recommendedName>
        <fullName evidence="2">HTH cro/C1-type domain-containing protein</fullName>
    </recommendedName>
</protein>
<dbReference type="EMBL" id="JYON01000038">
    <property type="protein sequence ID" value="KJH69604.1"/>
    <property type="molecule type" value="Genomic_DNA"/>
</dbReference>
<name>A0A0D8ZMD7_9CYAN</name>
<dbReference type="Proteomes" id="UP000032452">
    <property type="component" value="Unassembled WGS sequence"/>
</dbReference>
<keyword evidence="1" id="KW-0238">DNA-binding</keyword>
<dbReference type="InterPro" id="IPR001387">
    <property type="entry name" value="Cro/C1-type_HTH"/>
</dbReference>
<proteinExistence type="predicted"/>
<evidence type="ECO:0000313" key="3">
    <source>
        <dbReference type="EMBL" id="KJH69604.1"/>
    </source>
</evidence>
<evidence type="ECO:0000313" key="4">
    <source>
        <dbReference type="Proteomes" id="UP000032452"/>
    </source>
</evidence>
<comment type="caution">
    <text evidence="3">The sequence shown here is derived from an EMBL/GenBank/DDBJ whole genome shotgun (WGS) entry which is preliminary data.</text>
</comment>
<dbReference type="AlphaFoldDB" id="A0A0D8ZMD7"/>
<dbReference type="Gene3D" id="1.10.260.40">
    <property type="entry name" value="lambda repressor-like DNA-binding domains"/>
    <property type="match status" value="1"/>
</dbReference>
<dbReference type="CDD" id="cd00093">
    <property type="entry name" value="HTH_XRE"/>
    <property type="match status" value="1"/>
</dbReference>
<evidence type="ECO:0000256" key="1">
    <source>
        <dbReference type="ARBA" id="ARBA00023125"/>
    </source>
</evidence>
<dbReference type="InterPro" id="IPR010982">
    <property type="entry name" value="Lambda_DNA-bd_dom_sf"/>
</dbReference>
<dbReference type="RefSeq" id="WP_045057040.1">
    <property type="nucleotide sequence ID" value="NZ_JYON01000038.1"/>
</dbReference>
<reference evidence="3 4" key="1">
    <citation type="submission" date="2015-02" db="EMBL/GenBank/DDBJ databases">
        <title>Draft genome of a novel marine cyanobacterium (Chroococcales) isolated from South Atlantic Ocean.</title>
        <authorList>
            <person name="Rigonato J."/>
            <person name="Alvarenga D.O."/>
            <person name="Branco L.H."/>
            <person name="Varani A.M."/>
            <person name="Brandini F.P."/>
            <person name="Fiore M.F."/>
        </authorList>
    </citation>
    <scope>NUCLEOTIDE SEQUENCE [LARGE SCALE GENOMIC DNA]</scope>
    <source>
        <strain evidence="3 4">CENA595</strain>
    </source>
</reference>
<keyword evidence="4" id="KW-1185">Reference proteome</keyword>
<evidence type="ECO:0000259" key="2">
    <source>
        <dbReference type="PROSITE" id="PS50943"/>
    </source>
</evidence>
<dbReference type="GO" id="GO:0003677">
    <property type="term" value="F:DNA binding"/>
    <property type="evidence" value="ECO:0007669"/>
    <property type="project" value="UniProtKB-KW"/>
</dbReference>
<dbReference type="PROSITE" id="PS50943">
    <property type="entry name" value="HTH_CROC1"/>
    <property type="match status" value="1"/>
</dbReference>
<dbReference type="SUPFAM" id="SSF47413">
    <property type="entry name" value="lambda repressor-like DNA-binding domains"/>
    <property type="match status" value="1"/>
</dbReference>
<sequence length="76" mass="8292">MGSGEKIMNLRKQLNLTQRQVAQAIGVTDQTVSNWEQGIYKPRLTPAQTLALCQILNCSLEELVAVTSDLDSTATS</sequence>
<organism evidence="3 4">
    <name type="scientific">Aliterella atlantica CENA595</name>
    <dbReference type="NCBI Taxonomy" id="1618023"/>
    <lineage>
        <taxon>Bacteria</taxon>
        <taxon>Bacillati</taxon>
        <taxon>Cyanobacteriota</taxon>
        <taxon>Cyanophyceae</taxon>
        <taxon>Chroococcidiopsidales</taxon>
        <taxon>Aliterellaceae</taxon>
        <taxon>Aliterella</taxon>
    </lineage>
</organism>
<dbReference type="OrthoDB" id="465980at2"/>
<dbReference type="Pfam" id="PF01381">
    <property type="entry name" value="HTH_3"/>
    <property type="match status" value="1"/>
</dbReference>
<feature type="domain" description="HTH cro/C1-type" evidence="2">
    <location>
        <begin position="7"/>
        <end position="63"/>
    </location>
</feature>
<gene>
    <name evidence="3" type="ORF">UH38_22995</name>
</gene>
<dbReference type="PANTHER" id="PTHR46558:SF4">
    <property type="entry name" value="DNA-BIDING PHAGE PROTEIN"/>
    <property type="match status" value="1"/>
</dbReference>
<dbReference type="SMART" id="SM00530">
    <property type="entry name" value="HTH_XRE"/>
    <property type="match status" value="1"/>
</dbReference>